<keyword evidence="7" id="KW-0479">Metal-binding</keyword>
<evidence type="ECO:0000256" key="1">
    <source>
        <dbReference type="ARBA" id="ARBA00001936"/>
    </source>
</evidence>
<evidence type="ECO:0000256" key="3">
    <source>
        <dbReference type="ARBA" id="ARBA00022679"/>
    </source>
</evidence>
<keyword evidence="6" id="KW-0540">Nuclease</keyword>
<keyword evidence="5" id="KW-0235">DNA replication</keyword>
<evidence type="ECO:0000256" key="11">
    <source>
        <dbReference type="ARBA" id="ARBA00023124"/>
    </source>
</evidence>
<keyword evidence="9" id="KW-0255">Endonuclease</keyword>
<protein>
    <recommendedName>
        <fullName evidence="15">CRESS-DNA virus Rep endonuclease domain-containing protein</fullName>
    </recommendedName>
</protein>
<keyword evidence="3" id="KW-0808">Transferase</keyword>
<dbReference type="GO" id="GO:0016779">
    <property type="term" value="F:nucleotidyltransferase activity"/>
    <property type="evidence" value="ECO:0007669"/>
    <property type="project" value="UniProtKB-KW"/>
</dbReference>
<dbReference type="GO" id="GO:0004519">
    <property type="term" value="F:endonuclease activity"/>
    <property type="evidence" value="ECO:0007669"/>
    <property type="project" value="UniProtKB-KW"/>
</dbReference>
<accession>S4TDM2</accession>
<keyword evidence="11" id="KW-0190">Covalent protein-DNA linkage</keyword>
<dbReference type="Pfam" id="PF02407">
    <property type="entry name" value="Viral_Rep"/>
    <property type="match status" value="1"/>
</dbReference>
<evidence type="ECO:0000256" key="7">
    <source>
        <dbReference type="ARBA" id="ARBA00022723"/>
    </source>
</evidence>
<comment type="catalytic activity">
    <reaction evidence="14">
        <text>ATP + H2O = ADP + phosphate + H(+)</text>
        <dbReference type="Rhea" id="RHEA:13065"/>
        <dbReference type="ChEBI" id="CHEBI:15377"/>
        <dbReference type="ChEBI" id="CHEBI:15378"/>
        <dbReference type="ChEBI" id="CHEBI:30616"/>
        <dbReference type="ChEBI" id="CHEBI:43474"/>
        <dbReference type="ChEBI" id="CHEBI:456216"/>
    </reaction>
</comment>
<dbReference type="GO" id="GO:0003724">
    <property type="term" value="F:RNA helicase activity"/>
    <property type="evidence" value="ECO:0007669"/>
    <property type="project" value="InterPro"/>
</dbReference>
<keyword evidence="13" id="KW-0511">Multifunctional enzyme</keyword>
<dbReference type="Gene3D" id="3.40.1310.20">
    <property type="match status" value="1"/>
</dbReference>
<dbReference type="InterPro" id="IPR000605">
    <property type="entry name" value="Helicase_SF3_ssDNA/RNA_vir"/>
</dbReference>
<evidence type="ECO:0000313" key="16">
    <source>
        <dbReference type="EMBL" id="AGA18265.1"/>
    </source>
</evidence>
<sequence length="303" mass="35139">MDEKKNHGSKKYTAICFTINNHDEDWESDMERLFNEGYFTYLVVGEETGESGTDHLQGYGELKKRTRLGAIKRFSNDFKRAHVESRRGTGEQAAVYCKKDDAWREWGEMKLSAQGKRSDLDKLREMVGEGEYNMLNIMNDCDAAFKYPQAVRTYVALFKKAKRTRMELTLKPWQDSLNGTLTTTVPDQRKVLWFWEATGGTGKTTMARYLVRNHGAFYCNGGKTTDIAYAYEEEKIVVFDFTRSQEEHINYGVIESLKNGMITSNKYQSCTKVFDIPHVVVFANFEPDYEKLSQDRWEVKEII</sequence>
<dbReference type="InterPro" id="IPR049912">
    <property type="entry name" value="CRESS_DNA_REP"/>
</dbReference>
<evidence type="ECO:0000256" key="6">
    <source>
        <dbReference type="ARBA" id="ARBA00022722"/>
    </source>
</evidence>
<evidence type="ECO:0000256" key="14">
    <source>
        <dbReference type="ARBA" id="ARBA00049360"/>
    </source>
</evidence>
<dbReference type="GO" id="GO:0003677">
    <property type="term" value="F:DNA binding"/>
    <property type="evidence" value="ECO:0007669"/>
    <property type="project" value="UniProtKB-KW"/>
</dbReference>
<comment type="cofactor">
    <cofactor evidence="1">
        <name>Mn(2+)</name>
        <dbReference type="ChEBI" id="CHEBI:29035"/>
    </cofactor>
</comment>
<evidence type="ECO:0000256" key="8">
    <source>
        <dbReference type="ARBA" id="ARBA00022741"/>
    </source>
</evidence>
<dbReference type="GO" id="GO:0006260">
    <property type="term" value="P:DNA replication"/>
    <property type="evidence" value="ECO:0007669"/>
    <property type="project" value="UniProtKB-KW"/>
</dbReference>
<keyword evidence="4" id="KW-0548">Nucleotidyltransferase</keyword>
<evidence type="ECO:0000259" key="15">
    <source>
        <dbReference type="PROSITE" id="PS52020"/>
    </source>
</evidence>
<dbReference type="GO" id="GO:0000166">
    <property type="term" value="F:nucleotide binding"/>
    <property type="evidence" value="ECO:0007669"/>
    <property type="project" value="UniProtKB-KW"/>
</dbReference>
<feature type="domain" description="CRESS-DNA virus Rep endonuclease" evidence="15">
    <location>
        <begin position="9"/>
        <end position="109"/>
    </location>
</feature>
<reference evidence="16" key="1">
    <citation type="journal article" date="2013" name="ISME J.">
        <title>Previously unknown and highly divergent ssDNA viruses populate the oceans.</title>
        <authorList>
            <person name="Labonte J.M."/>
            <person name="Suttle C.A."/>
        </authorList>
    </citation>
    <scope>NUCLEOTIDE SEQUENCE</scope>
</reference>
<dbReference type="GO" id="GO:0016787">
    <property type="term" value="F:hydrolase activity"/>
    <property type="evidence" value="ECO:0007669"/>
    <property type="project" value="UniProtKB-KW"/>
</dbReference>
<evidence type="ECO:0000256" key="4">
    <source>
        <dbReference type="ARBA" id="ARBA00022695"/>
    </source>
</evidence>
<comment type="subcellular location">
    <subcellularLocation>
        <location evidence="2">Host nucleus</location>
    </subcellularLocation>
</comment>
<evidence type="ECO:0000256" key="5">
    <source>
        <dbReference type="ARBA" id="ARBA00022705"/>
    </source>
</evidence>
<evidence type="ECO:0000256" key="2">
    <source>
        <dbReference type="ARBA" id="ARBA00004147"/>
    </source>
</evidence>
<evidence type="ECO:0000256" key="9">
    <source>
        <dbReference type="ARBA" id="ARBA00022759"/>
    </source>
</evidence>
<dbReference type="GO" id="GO:0003723">
    <property type="term" value="F:RNA binding"/>
    <property type="evidence" value="ECO:0007669"/>
    <property type="project" value="InterPro"/>
</dbReference>
<keyword evidence="10" id="KW-0378">Hydrolase</keyword>
<evidence type="ECO:0000256" key="10">
    <source>
        <dbReference type="ARBA" id="ARBA00022801"/>
    </source>
</evidence>
<dbReference type="GO" id="GO:0046872">
    <property type="term" value="F:metal ion binding"/>
    <property type="evidence" value="ECO:0007669"/>
    <property type="project" value="UniProtKB-KW"/>
</dbReference>
<keyword evidence="12" id="KW-0238">DNA-binding</keyword>
<name>S4TDM2_9VIRU</name>
<keyword evidence="8" id="KW-0547">Nucleotide-binding</keyword>
<dbReference type="GO" id="GO:0042025">
    <property type="term" value="C:host cell nucleus"/>
    <property type="evidence" value="ECO:0007669"/>
    <property type="project" value="UniProtKB-SubCell"/>
</dbReference>
<dbReference type="Pfam" id="PF00910">
    <property type="entry name" value="RNA_helicase"/>
    <property type="match status" value="1"/>
</dbReference>
<evidence type="ECO:0000256" key="13">
    <source>
        <dbReference type="ARBA" id="ARBA00023268"/>
    </source>
</evidence>
<dbReference type="EMBL" id="JX904144">
    <property type="protein sequence ID" value="AGA18265.1"/>
    <property type="molecule type" value="Genomic_DNA"/>
</dbReference>
<dbReference type="PROSITE" id="PS52020">
    <property type="entry name" value="CRESS_DNA_REP"/>
    <property type="match status" value="1"/>
</dbReference>
<evidence type="ECO:0000256" key="12">
    <source>
        <dbReference type="ARBA" id="ARBA00023125"/>
    </source>
</evidence>
<proteinExistence type="predicted"/>
<organism evidence="16">
    <name type="scientific">uncultured marine virus</name>
    <dbReference type="NCBI Taxonomy" id="186617"/>
    <lineage>
        <taxon>Viruses</taxon>
        <taxon>environmental samples</taxon>
    </lineage>
</organism>